<feature type="domain" description="TTF-type" evidence="1">
    <location>
        <begin position="184"/>
        <end position="276"/>
    </location>
</feature>
<organism evidence="2 3">
    <name type="scientific">Aphis glycines</name>
    <name type="common">Soybean aphid</name>
    <dbReference type="NCBI Taxonomy" id="307491"/>
    <lineage>
        <taxon>Eukaryota</taxon>
        <taxon>Metazoa</taxon>
        <taxon>Ecdysozoa</taxon>
        <taxon>Arthropoda</taxon>
        <taxon>Hexapoda</taxon>
        <taxon>Insecta</taxon>
        <taxon>Pterygota</taxon>
        <taxon>Neoptera</taxon>
        <taxon>Paraneoptera</taxon>
        <taxon>Hemiptera</taxon>
        <taxon>Sternorrhyncha</taxon>
        <taxon>Aphidomorpha</taxon>
        <taxon>Aphidoidea</taxon>
        <taxon>Aphididae</taxon>
        <taxon>Aphidini</taxon>
        <taxon>Aphis</taxon>
        <taxon>Aphis</taxon>
    </lineage>
</organism>
<dbReference type="SUPFAM" id="SSF53098">
    <property type="entry name" value="Ribonuclease H-like"/>
    <property type="match status" value="1"/>
</dbReference>
<evidence type="ECO:0000259" key="1">
    <source>
        <dbReference type="SMART" id="SM00597"/>
    </source>
</evidence>
<dbReference type="Proteomes" id="UP000475862">
    <property type="component" value="Unassembled WGS sequence"/>
</dbReference>
<reference evidence="2 3" key="1">
    <citation type="submission" date="2019-08" db="EMBL/GenBank/DDBJ databases">
        <title>The genome of the soybean aphid Biotype 1, its phylome, world population structure and adaptation to the North American continent.</title>
        <authorList>
            <person name="Giordano R."/>
            <person name="Donthu R.K."/>
            <person name="Hernandez A.G."/>
            <person name="Wright C.L."/>
            <person name="Zimin A.V."/>
        </authorList>
    </citation>
    <scope>NUCLEOTIDE SEQUENCE [LARGE SCALE GENOMIC DNA]</scope>
    <source>
        <tissue evidence="2">Whole aphids</tissue>
    </source>
</reference>
<dbReference type="AlphaFoldDB" id="A0A6G0U612"/>
<dbReference type="SMART" id="SM00597">
    <property type="entry name" value="ZnF_TTF"/>
    <property type="match status" value="1"/>
</dbReference>
<proteinExistence type="predicted"/>
<evidence type="ECO:0000313" key="2">
    <source>
        <dbReference type="EMBL" id="KAE9543666.1"/>
    </source>
</evidence>
<dbReference type="PANTHER" id="PTHR45749">
    <property type="match status" value="1"/>
</dbReference>
<dbReference type="OrthoDB" id="6615644at2759"/>
<accession>A0A6G0U612</accession>
<evidence type="ECO:0000313" key="3">
    <source>
        <dbReference type="Proteomes" id="UP000475862"/>
    </source>
</evidence>
<dbReference type="InterPro" id="IPR025398">
    <property type="entry name" value="DUF4371"/>
</dbReference>
<dbReference type="InterPro" id="IPR012337">
    <property type="entry name" value="RNaseH-like_sf"/>
</dbReference>
<sequence>CCPQNKKGKEMVLSVSLTIDKIIGDSYFTIKDGEGLHHNTLVGADFNNLSQSEDDVLSIEKLTFKIINDESEEFVNDLSQSEDDALSIEKSTSKKIYDESKESVNDFEVILTLNFSYKYFKYLLKSVSFSLAIESTIIDMVSLKYPEDSSNTLPTSRLEIKQRVLKGPFQPHLKLFSRSKIGNYYRSFQEKWYDSFKWLEYSIDLDRVFCFSCRLFMHSNLNAGHQDPTFSKTGFNNWHIATSRFIKHQNSKSHMISLSSMATFLNSDSIDIVLNKSKEVELSKREAQRMINRSIMHRLIDIALCLAKNGKSLRGHNENTDSVSKGLFLEMVDLLKKYDSLLIEHLENGPKNASYISNRIQNDILLFIQNFMKRNISMVSIIADETSDCSHFEQLPVCVLEHFIGVKRLLSVNAQSVYDSLTEAINEIGIDWKNVIAVCFDGAATMAGSCNGVQAKIKENKPSIYYVHCYGHYLNLILVSSLGRKNNVIFDFFGVLQIIYSFIEASPVRHAILERISKEINLKLKSLKTLSTTKWACRSEAIEAVKNNYSASLLCLEEISNKTNLSEVRAKAKGLIFQMKTFNLIFSMHILSPVLIMIQKVSASLQSPNLDLLSAVSLVKSLREHLSKLRSDDNNFIVIYNEIVSVCQRNLISIPEVKKRKFTRKIDENSTHYTSGSQPGVRGPLGVRDKIEEMRYFTFYPMLDEMIRGIDERFSQETLNLIVSMGKMLKLQTDDADIKILSEAFNLKNIHTEIKLLINILDIESICGSSNTNISKWLDSGTCKTNNRRNQINIDSTPNIAHIDQLSFIFRYVKDGLPIERF</sequence>
<keyword evidence="3" id="KW-1185">Reference proteome</keyword>
<feature type="non-terminal residue" evidence="2">
    <location>
        <position position="1"/>
    </location>
</feature>
<comment type="caution">
    <text evidence="2">The sequence shown here is derived from an EMBL/GenBank/DDBJ whole genome shotgun (WGS) entry which is preliminary data.</text>
</comment>
<name>A0A6G0U612_APHGL</name>
<gene>
    <name evidence="2" type="ORF">AGLY_002062</name>
</gene>
<dbReference type="Pfam" id="PF14291">
    <property type="entry name" value="DUF4371"/>
    <property type="match status" value="1"/>
</dbReference>
<dbReference type="InterPro" id="IPR006580">
    <property type="entry name" value="Znf_TTF"/>
</dbReference>
<protein>
    <recommendedName>
        <fullName evidence="1">TTF-type domain-containing protein</fullName>
    </recommendedName>
</protein>
<dbReference type="PANTHER" id="PTHR45749:SF21">
    <property type="entry name" value="DUF4371 DOMAIN-CONTAINING PROTEIN"/>
    <property type="match status" value="1"/>
</dbReference>
<dbReference type="EMBL" id="VYZN01000007">
    <property type="protein sequence ID" value="KAE9543666.1"/>
    <property type="molecule type" value="Genomic_DNA"/>
</dbReference>